<feature type="domain" description="N-acetyltransferase" evidence="3">
    <location>
        <begin position="1"/>
        <end position="146"/>
    </location>
</feature>
<accession>A0A917KVT6</accession>
<dbReference type="InterPro" id="IPR000182">
    <property type="entry name" value="GNAT_dom"/>
</dbReference>
<evidence type="ECO:0000256" key="1">
    <source>
        <dbReference type="ARBA" id="ARBA00022679"/>
    </source>
</evidence>
<comment type="caution">
    <text evidence="4">The sequence shown here is derived from an EMBL/GenBank/DDBJ whole genome shotgun (WGS) entry which is preliminary data.</text>
</comment>
<dbReference type="SUPFAM" id="SSF55729">
    <property type="entry name" value="Acyl-CoA N-acyltransferases (Nat)"/>
    <property type="match status" value="1"/>
</dbReference>
<reference evidence="4" key="2">
    <citation type="submission" date="2020-09" db="EMBL/GenBank/DDBJ databases">
        <authorList>
            <person name="Sun Q."/>
            <person name="Zhou Y."/>
        </authorList>
    </citation>
    <scope>NUCLEOTIDE SEQUENCE</scope>
    <source>
        <strain evidence="4">CGMCC 1.3617</strain>
    </source>
</reference>
<name>A0A917KVT6_9PROT</name>
<dbReference type="Pfam" id="PF00583">
    <property type="entry name" value="Acetyltransf_1"/>
    <property type="match status" value="1"/>
</dbReference>
<sequence length="154" mass="15971">MTIRPVGAESAALLAALHAEAFPPADQWGKQAIALLLELPGHVALLATRGEAPLGFIMGRIAADQAEILTLAVLAEARQAGHGRALMQALAAEAARRGATELFLEVAETNRAARALYAGLGATQAGRRRAYYPDGADALVLRLALSRPGEAAGE</sequence>
<protein>
    <submittedName>
        <fullName evidence="4">N-acetyltransferase GCN5</fullName>
    </submittedName>
</protein>
<evidence type="ECO:0000256" key="2">
    <source>
        <dbReference type="ARBA" id="ARBA00023315"/>
    </source>
</evidence>
<proteinExistence type="predicted"/>
<evidence type="ECO:0000259" key="3">
    <source>
        <dbReference type="PROSITE" id="PS51186"/>
    </source>
</evidence>
<gene>
    <name evidence="4" type="ORF">GCM10011320_42550</name>
</gene>
<dbReference type="EMBL" id="BMKW01000011">
    <property type="protein sequence ID" value="GGJ30562.1"/>
    <property type="molecule type" value="Genomic_DNA"/>
</dbReference>
<evidence type="ECO:0000313" key="4">
    <source>
        <dbReference type="EMBL" id="GGJ30562.1"/>
    </source>
</evidence>
<dbReference type="RefSeq" id="WP_188970507.1">
    <property type="nucleotide sequence ID" value="NZ_BMKW01000011.1"/>
</dbReference>
<keyword evidence="1" id="KW-0808">Transferase</keyword>
<keyword evidence="5" id="KW-1185">Reference proteome</keyword>
<evidence type="ECO:0000313" key="5">
    <source>
        <dbReference type="Proteomes" id="UP000661507"/>
    </source>
</evidence>
<dbReference type="CDD" id="cd04301">
    <property type="entry name" value="NAT_SF"/>
    <property type="match status" value="1"/>
</dbReference>
<dbReference type="InterPro" id="IPR050832">
    <property type="entry name" value="Bact_Acetyltransf"/>
</dbReference>
<dbReference type="PROSITE" id="PS51186">
    <property type="entry name" value="GNAT"/>
    <property type="match status" value="1"/>
</dbReference>
<organism evidence="4 5">
    <name type="scientific">Neoroseomonas lacus</name>
    <dbReference type="NCBI Taxonomy" id="287609"/>
    <lineage>
        <taxon>Bacteria</taxon>
        <taxon>Pseudomonadati</taxon>
        <taxon>Pseudomonadota</taxon>
        <taxon>Alphaproteobacteria</taxon>
        <taxon>Acetobacterales</taxon>
        <taxon>Acetobacteraceae</taxon>
        <taxon>Neoroseomonas</taxon>
    </lineage>
</organism>
<reference evidence="4" key="1">
    <citation type="journal article" date="2014" name="Int. J. Syst. Evol. Microbiol.">
        <title>Complete genome sequence of Corynebacterium casei LMG S-19264T (=DSM 44701T), isolated from a smear-ripened cheese.</title>
        <authorList>
            <consortium name="US DOE Joint Genome Institute (JGI-PGF)"/>
            <person name="Walter F."/>
            <person name="Albersmeier A."/>
            <person name="Kalinowski J."/>
            <person name="Ruckert C."/>
        </authorList>
    </citation>
    <scope>NUCLEOTIDE SEQUENCE</scope>
    <source>
        <strain evidence="4">CGMCC 1.3617</strain>
    </source>
</reference>
<dbReference type="Gene3D" id="3.40.630.30">
    <property type="match status" value="1"/>
</dbReference>
<dbReference type="Proteomes" id="UP000661507">
    <property type="component" value="Unassembled WGS sequence"/>
</dbReference>
<dbReference type="AlphaFoldDB" id="A0A917KVT6"/>
<dbReference type="InterPro" id="IPR016181">
    <property type="entry name" value="Acyl_CoA_acyltransferase"/>
</dbReference>
<keyword evidence="2" id="KW-0012">Acyltransferase</keyword>
<dbReference type="PANTHER" id="PTHR43877">
    <property type="entry name" value="AMINOALKYLPHOSPHONATE N-ACETYLTRANSFERASE-RELATED-RELATED"/>
    <property type="match status" value="1"/>
</dbReference>
<dbReference type="GO" id="GO:0016747">
    <property type="term" value="F:acyltransferase activity, transferring groups other than amino-acyl groups"/>
    <property type="evidence" value="ECO:0007669"/>
    <property type="project" value="InterPro"/>
</dbReference>